<evidence type="ECO:0000259" key="2">
    <source>
        <dbReference type="Pfam" id="PF04235"/>
    </source>
</evidence>
<dbReference type="EMBL" id="JARAYU010000004">
    <property type="protein sequence ID" value="MDX3701299.1"/>
    <property type="molecule type" value="Genomic_DNA"/>
</dbReference>
<dbReference type="PANTHER" id="PTHR30590:SF3">
    <property type="entry name" value="HYPOTHETICAL MEMBRANE SPANNING PROTEIN"/>
    <property type="match status" value="1"/>
</dbReference>
<keyword evidence="1" id="KW-0472">Membrane</keyword>
<feature type="domain" description="Heparan-alpha-glucosaminide N-acetyltransferase catalytic" evidence="3">
    <location>
        <begin position="66"/>
        <end position="266"/>
    </location>
</feature>
<feature type="transmembrane region" description="Helical" evidence="1">
    <location>
        <begin position="187"/>
        <end position="205"/>
    </location>
</feature>
<evidence type="ECO:0000313" key="4">
    <source>
        <dbReference type="EMBL" id="MDX3701299.1"/>
    </source>
</evidence>
<dbReference type="InterPro" id="IPR012429">
    <property type="entry name" value="HGSNAT_cat"/>
</dbReference>
<gene>
    <name evidence="4" type="ORF">PV662_16320</name>
</gene>
<organism evidence="4 5">
    <name type="scientific">Streptomyces europaeiscabiei</name>
    <dbReference type="NCBI Taxonomy" id="146819"/>
    <lineage>
        <taxon>Bacteria</taxon>
        <taxon>Bacillati</taxon>
        <taxon>Actinomycetota</taxon>
        <taxon>Actinomycetes</taxon>
        <taxon>Kitasatosporales</taxon>
        <taxon>Streptomycetaceae</taxon>
        <taxon>Streptomyces</taxon>
    </lineage>
</organism>
<feature type="transmembrane region" description="Helical" evidence="1">
    <location>
        <begin position="341"/>
        <end position="361"/>
    </location>
</feature>
<feature type="transmembrane region" description="Helical" evidence="1">
    <location>
        <begin position="164"/>
        <end position="180"/>
    </location>
</feature>
<dbReference type="Pfam" id="PF07786">
    <property type="entry name" value="HGSNAT_cat"/>
    <property type="match status" value="1"/>
</dbReference>
<evidence type="ECO:0000256" key="1">
    <source>
        <dbReference type="SAM" id="Phobius"/>
    </source>
</evidence>
<dbReference type="PANTHER" id="PTHR30590">
    <property type="entry name" value="INNER MEMBRANE PROTEIN"/>
    <property type="match status" value="1"/>
</dbReference>
<keyword evidence="5" id="KW-1185">Reference proteome</keyword>
<dbReference type="InterPro" id="IPR052529">
    <property type="entry name" value="Bact_Transport_Assoc"/>
</dbReference>
<feature type="transmembrane region" description="Helical" evidence="1">
    <location>
        <begin position="404"/>
        <end position="426"/>
    </location>
</feature>
<feature type="transmembrane region" description="Helical" evidence="1">
    <location>
        <begin position="373"/>
        <end position="392"/>
    </location>
</feature>
<evidence type="ECO:0000313" key="5">
    <source>
        <dbReference type="Proteomes" id="UP001271274"/>
    </source>
</evidence>
<dbReference type="Pfam" id="PF04235">
    <property type="entry name" value="DUF418"/>
    <property type="match status" value="1"/>
</dbReference>
<reference evidence="4 5" key="1">
    <citation type="journal article" date="2023" name="Microb. Genom.">
        <title>Mesoterricola silvestris gen. nov., sp. nov., Mesoterricola sediminis sp. nov., Geothrix oryzae sp. nov., Geothrix edaphica sp. nov., Geothrix rubra sp. nov., and Geothrix limicola sp. nov., six novel members of Acidobacteriota isolated from soils.</title>
        <authorList>
            <person name="Weisberg A.J."/>
            <person name="Pearce E."/>
            <person name="Kramer C.G."/>
            <person name="Chang J.H."/>
            <person name="Clarke C.R."/>
        </authorList>
    </citation>
    <scope>NUCLEOTIDE SEQUENCE [LARGE SCALE GENOMIC DNA]</scope>
    <source>
        <strain evidence="4 5">ID09-01A</strain>
    </source>
</reference>
<feature type="transmembrane region" description="Helical" evidence="1">
    <location>
        <begin position="244"/>
        <end position="262"/>
    </location>
</feature>
<dbReference type="RefSeq" id="WP_319062263.1">
    <property type="nucleotide sequence ID" value="NZ_JARAYT010000003.1"/>
</dbReference>
<comment type="caution">
    <text evidence="4">The sequence shown here is derived from an EMBL/GenBank/DDBJ whole genome shotgun (WGS) entry which is preliminary data.</text>
</comment>
<feature type="domain" description="DUF418" evidence="2">
    <location>
        <begin position="330"/>
        <end position="439"/>
    </location>
</feature>
<name>A0ABU4NI23_9ACTN</name>
<dbReference type="InterPro" id="IPR007349">
    <property type="entry name" value="DUF418"/>
</dbReference>
<sequence>MTPDTSSDLSSKPANASAATPCAAVPSAATPCAAVPPGAVPRPAVPCAATEAGRPAALSRGPSAGRLVGIDLARGLAVLGMYAAHVGPDPAAGGPLGFVMELARGRSSALFALLAGFTLVLITGRPHPRTGRAGRQAVARMVIRSVVLIALGFALTALDSDVDVILAFYGLTFLAVLPLYRLRARTLAFLAAVSALVMPQVLYVIRLSIEEGSWADTVVARDPLARIGDTDGFVELLFTGEYPVLTWAPFMLAGMAVARLDLTRSTVRTQLALIGGASSLLGYGGSWLALRLVPHTQATVAATTDGDSAASAWWSDTVGHLIDDTPAAWLLVAAPHSQTTFSILGNTGVALLVVVLCVTATDRLPRFGRLATPVRAVGLTALTAYVLHILAVREFGMEDETGPALVDLLLYGSVALLTATAWTRWFRRGPLEHLLHLCTRPARHIR</sequence>
<dbReference type="Proteomes" id="UP001271274">
    <property type="component" value="Unassembled WGS sequence"/>
</dbReference>
<protein>
    <submittedName>
        <fullName evidence="4">DUF418 domain-containing protein</fullName>
    </submittedName>
</protein>
<feature type="transmembrane region" description="Helical" evidence="1">
    <location>
        <begin position="137"/>
        <end position="158"/>
    </location>
</feature>
<evidence type="ECO:0000259" key="3">
    <source>
        <dbReference type="Pfam" id="PF07786"/>
    </source>
</evidence>
<feature type="transmembrane region" description="Helical" evidence="1">
    <location>
        <begin position="271"/>
        <end position="290"/>
    </location>
</feature>
<keyword evidence="1" id="KW-0812">Transmembrane</keyword>
<keyword evidence="1" id="KW-1133">Transmembrane helix</keyword>
<proteinExistence type="predicted"/>
<feature type="transmembrane region" description="Helical" evidence="1">
    <location>
        <begin position="107"/>
        <end position="125"/>
    </location>
</feature>
<accession>A0ABU4NI23</accession>